<keyword evidence="1" id="KW-0812">Transmembrane</keyword>
<keyword evidence="1" id="KW-0472">Membrane</keyword>
<keyword evidence="1" id="KW-1133">Transmembrane helix</keyword>
<evidence type="ECO:0000256" key="1">
    <source>
        <dbReference type="SAM" id="Phobius"/>
    </source>
</evidence>
<evidence type="ECO:0000313" key="2">
    <source>
        <dbReference type="EMBL" id="POZ58237.1"/>
    </source>
</evidence>
<sequence>MQAQDFRPRNVIIITIIVVLSLIIGHAIYVDYIEVSSYANEIVE</sequence>
<gene>
    <name evidence="2" type="ORF">LYSIN_03021</name>
</gene>
<protein>
    <submittedName>
        <fullName evidence="2">Uncharacterized protein</fullName>
    </submittedName>
</protein>
<reference evidence="2 3" key="1">
    <citation type="submission" date="2017-11" db="EMBL/GenBank/DDBJ databases">
        <title>Genome sequence of Lysinibacillus sphaericus, a lignin-degrading bacteria isolated from municipal solid waste soil.</title>
        <authorList>
            <person name="Persinoti G.F."/>
            <person name="Paixao D.A."/>
            <person name="Bugg T.D."/>
            <person name="Squina F.M."/>
        </authorList>
    </citation>
    <scope>NUCLEOTIDE SEQUENCE [LARGE SCALE GENOMIC DNA]</scope>
    <source>
        <strain evidence="2 3">A1</strain>
    </source>
</reference>
<comment type="caution">
    <text evidence="2">The sequence shown here is derived from an EMBL/GenBank/DDBJ whole genome shotgun (WGS) entry which is preliminary data.</text>
</comment>
<proteinExistence type="predicted"/>
<organism evidence="2 3">
    <name type="scientific">Lysinibacillus sphaericus</name>
    <name type="common">Bacillus sphaericus</name>
    <dbReference type="NCBI Taxonomy" id="1421"/>
    <lineage>
        <taxon>Bacteria</taxon>
        <taxon>Bacillati</taxon>
        <taxon>Bacillota</taxon>
        <taxon>Bacilli</taxon>
        <taxon>Bacillales</taxon>
        <taxon>Bacillaceae</taxon>
        <taxon>Lysinibacillus</taxon>
    </lineage>
</organism>
<dbReference type="EMBL" id="PGLV01000001">
    <property type="protein sequence ID" value="POZ58237.1"/>
    <property type="molecule type" value="Genomic_DNA"/>
</dbReference>
<dbReference type="Proteomes" id="UP000237319">
    <property type="component" value="Unassembled WGS sequence"/>
</dbReference>
<dbReference type="RefSeq" id="WP_256093212.1">
    <property type="nucleotide sequence ID" value="NZ_CP194323.1"/>
</dbReference>
<evidence type="ECO:0000313" key="3">
    <source>
        <dbReference type="Proteomes" id="UP000237319"/>
    </source>
</evidence>
<feature type="transmembrane region" description="Helical" evidence="1">
    <location>
        <begin position="12"/>
        <end position="30"/>
    </location>
</feature>
<accession>A0A2S5D5I7</accession>
<name>A0A2S5D5I7_LYSSH</name>
<dbReference type="AlphaFoldDB" id="A0A2S5D5I7"/>
<keyword evidence="3" id="KW-1185">Reference proteome</keyword>